<evidence type="ECO:0000256" key="4">
    <source>
        <dbReference type="ARBA" id="ARBA00023136"/>
    </source>
</evidence>
<dbReference type="Pfam" id="PF10242">
    <property type="entry name" value="L_HMGIC_fpl"/>
    <property type="match status" value="1"/>
</dbReference>
<protein>
    <submittedName>
        <fullName evidence="7">Uncharacterized protein</fullName>
    </submittedName>
</protein>
<feature type="transmembrane region" description="Helical" evidence="5">
    <location>
        <begin position="101"/>
        <end position="129"/>
    </location>
</feature>
<keyword evidence="4 5" id="KW-0472">Membrane</keyword>
<keyword evidence="2 5" id="KW-0812">Transmembrane</keyword>
<keyword evidence="6" id="KW-0732">Signal</keyword>
<evidence type="ECO:0000256" key="1">
    <source>
        <dbReference type="ARBA" id="ARBA00004141"/>
    </source>
</evidence>
<dbReference type="GO" id="GO:0016020">
    <property type="term" value="C:membrane"/>
    <property type="evidence" value="ECO:0007669"/>
    <property type="project" value="UniProtKB-SubCell"/>
</dbReference>
<evidence type="ECO:0000256" key="5">
    <source>
        <dbReference type="SAM" id="Phobius"/>
    </source>
</evidence>
<dbReference type="InterPro" id="IPR019372">
    <property type="entry name" value="LHFPL"/>
</dbReference>
<name>A0A3P7NTM7_DIBLA</name>
<organism evidence="7 8">
    <name type="scientific">Dibothriocephalus latus</name>
    <name type="common">Fish tapeworm</name>
    <name type="synonym">Diphyllobothrium latum</name>
    <dbReference type="NCBI Taxonomy" id="60516"/>
    <lineage>
        <taxon>Eukaryota</taxon>
        <taxon>Metazoa</taxon>
        <taxon>Spiralia</taxon>
        <taxon>Lophotrochozoa</taxon>
        <taxon>Platyhelminthes</taxon>
        <taxon>Cestoda</taxon>
        <taxon>Eucestoda</taxon>
        <taxon>Diphyllobothriidea</taxon>
        <taxon>Diphyllobothriidae</taxon>
        <taxon>Dibothriocephalus</taxon>
    </lineage>
</organism>
<evidence type="ECO:0000256" key="2">
    <source>
        <dbReference type="ARBA" id="ARBA00022692"/>
    </source>
</evidence>
<evidence type="ECO:0000256" key="6">
    <source>
        <dbReference type="SAM" id="SignalP"/>
    </source>
</evidence>
<accession>A0A3P7NTM7</accession>
<evidence type="ECO:0000256" key="3">
    <source>
        <dbReference type="ARBA" id="ARBA00022989"/>
    </source>
</evidence>
<comment type="subcellular location">
    <subcellularLocation>
        <location evidence="1">Membrane</location>
        <topology evidence="1">Multi-pass membrane protein</topology>
    </subcellularLocation>
</comment>
<dbReference type="OrthoDB" id="5873721at2759"/>
<gene>
    <name evidence="7" type="ORF">DILT_LOCUS4697</name>
</gene>
<dbReference type="AlphaFoldDB" id="A0A3P7NTM7"/>
<keyword evidence="3 5" id="KW-1133">Transmembrane helix</keyword>
<evidence type="ECO:0000313" key="7">
    <source>
        <dbReference type="EMBL" id="VDN08866.1"/>
    </source>
</evidence>
<sequence>MLTWLSALLCTAGCLLPYWLKGSLEISPQAETPGSKPPTPYVITSHLGIFRRCVYPTYATAPLKEEASVRSPAGPISTAVDLLNSCGHYTFVNIPHTAWRVGLVCLIISCTILFFITFFLFVAGFKLYLLAQASVYKCCQLGLLVASKLMTFTASFLPLDKPNYMLLVI</sequence>
<dbReference type="EMBL" id="UYRU01045937">
    <property type="protein sequence ID" value="VDN08866.1"/>
    <property type="molecule type" value="Genomic_DNA"/>
</dbReference>
<evidence type="ECO:0000313" key="8">
    <source>
        <dbReference type="Proteomes" id="UP000281553"/>
    </source>
</evidence>
<dbReference type="Proteomes" id="UP000281553">
    <property type="component" value="Unassembled WGS sequence"/>
</dbReference>
<feature type="signal peptide" evidence="6">
    <location>
        <begin position="1"/>
        <end position="17"/>
    </location>
</feature>
<reference evidence="7 8" key="1">
    <citation type="submission" date="2018-11" db="EMBL/GenBank/DDBJ databases">
        <authorList>
            <consortium name="Pathogen Informatics"/>
        </authorList>
    </citation>
    <scope>NUCLEOTIDE SEQUENCE [LARGE SCALE GENOMIC DNA]</scope>
</reference>
<proteinExistence type="predicted"/>
<keyword evidence="8" id="KW-1185">Reference proteome</keyword>
<feature type="chain" id="PRO_5018329873" evidence="6">
    <location>
        <begin position="18"/>
        <end position="169"/>
    </location>
</feature>